<dbReference type="PANTHER" id="PTHR38682">
    <property type="entry name" value="V-TYPE ATP SYNTHASE SUBUNIT C"/>
    <property type="match status" value="1"/>
</dbReference>
<evidence type="ECO:0000256" key="1">
    <source>
        <dbReference type="ARBA" id="ARBA00022448"/>
    </source>
</evidence>
<dbReference type="GO" id="GO:0046961">
    <property type="term" value="F:proton-transporting ATPase activity, rotational mechanism"/>
    <property type="evidence" value="ECO:0007669"/>
    <property type="project" value="InterPro"/>
</dbReference>
<dbReference type="KEGG" id="ccel:CCDG5_1342"/>
<reference evidence="4" key="1">
    <citation type="submission" date="2014-07" db="EMBL/GenBank/DDBJ databases">
        <authorList>
            <person name="Wibberg D."/>
        </authorList>
    </citation>
    <scope>NUCLEOTIDE SEQUENCE [LARGE SCALE GENOMIC DNA]</scope>
    <source>
        <strain evidence="4">DG5</strain>
    </source>
</reference>
<dbReference type="AlphaFoldDB" id="A0A078KL68"/>
<dbReference type="InterPro" id="IPR050873">
    <property type="entry name" value="V-ATPase_V0D/AC39_subunit"/>
</dbReference>
<sequence>MSYNKGSKALTAKVHAMYGRKLTRQNYRELVRKQSVNEVAAYLKQQTSYGPLLREVNENLIHRGQLENILKRDLFNQYMKVFHYVSSGEMEFYKFLIMRMEIDEILFCIRLLNANREEEYLLSLPSFFADHASFDLYGLAKVKNFDDLLKLLKQTQYYDILKKYDPSAGEKIDIIRIEIEFNKLYYSRIFEIIDRTFSGKVAEQVKNSFGMMIDLSNITSIIRLKKYFDAKRDYIEKLLLPFYFKVKPKELRAIMEANDANAAWLAACQTYYGTAFKKYDFEYIEKYSHQIMYHYHKQLLTFTDSAPVAVVSFLQLEDIEIKNIIHIIEGIRYGLAPSEIEKLLVGVED</sequence>
<evidence type="ECO:0000313" key="4">
    <source>
        <dbReference type="Proteomes" id="UP000032431"/>
    </source>
</evidence>
<evidence type="ECO:0000256" key="2">
    <source>
        <dbReference type="ARBA" id="ARBA00023065"/>
    </source>
</evidence>
<dbReference type="EMBL" id="LM995447">
    <property type="protein sequence ID" value="CDZ24456.1"/>
    <property type="molecule type" value="Genomic_DNA"/>
</dbReference>
<dbReference type="Gene3D" id="1.10.132.50">
    <property type="entry name" value="ATP synthase (C/AC39) subunit, domain 3"/>
    <property type="match status" value="3"/>
</dbReference>
<dbReference type="Pfam" id="PF01992">
    <property type="entry name" value="vATP-synt_AC39"/>
    <property type="match status" value="1"/>
</dbReference>
<keyword evidence="2" id="KW-0406">Ion transport</keyword>
<evidence type="ECO:0000313" key="3">
    <source>
        <dbReference type="EMBL" id="CDZ24456.1"/>
    </source>
</evidence>
<dbReference type="InterPro" id="IPR036079">
    <property type="entry name" value="ATPase_csu/dsu_sf"/>
</dbReference>
<dbReference type="STRING" id="29343.CCDG5_1342"/>
<dbReference type="OrthoDB" id="9816136at2"/>
<protein>
    <submittedName>
        <fullName evidence="3">H+transporting two-sector ATPase C (AC39) subunit</fullName>
    </submittedName>
</protein>
<dbReference type="PANTHER" id="PTHR38682:SF1">
    <property type="entry name" value="V-TYPE ATP SYNTHASE SUBUNIT C"/>
    <property type="match status" value="1"/>
</dbReference>
<dbReference type="HOGENOM" id="CLU_064887_0_0_9"/>
<keyword evidence="4" id="KW-1185">Reference proteome</keyword>
<name>A0A078KL68_9FIRM</name>
<proteinExistence type="predicted"/>
<accession>A0A078KL68</accession>
<dbReference type="PATRIC" id="fig|29343.3.peg.1412"/>
<dbReference type="InterPro" id="IPR044911">
    <property type="entry name" value="V-type_ATPase_csu/dsu_dom_3"/>
</dbReference>
<dbReference type="InterPro" id="IPR002843">
    <property type="entry name" value="ATPase_V0-cplx_csu/dsu"/>
</dbReference>
<keyword evidence="1" id="KW-0813">Transport</keyword>
<dbReference type="Proteomes" id="UP000032431">
    <property type="component" value="Chromosome I"/>
</dbReference>
<dbReference type="SUPFAM" id="SSF103486">
    <property type="entry name" value="V-type ATP synthase subunit C"/>
    <property type="match status" value="1"/>
</dbReference>
<organism evidence="3 4">
    <name type="scientific">[Clostridium] cellulosi</name>
    <dbReference type="NCBI Taxonomy" id="29343"/>
    <lineage>
        <taxon>Bacteria</taxon>
        <taxon>Bacillati</taxon>
        <taxon>Bacillota</taxon>
        <taxon>Clostridia</taxon>
        <taxon>Eubacteriales</taxon>
        <taxon>Oscillospiraceae</taxon>
        <taxon>Oscillospiraceae incertae sedis</taxon>
    </lineage>
</organism>
<gene>
    <name evidence="3" type="ORF">CCDG5_1342</name>
</gene>